<dbReference type="Proteomes" id="UP000217790">
    <property type="component" value="Unassembled WGS sequence"/>
</dbReference>
<dbReference type="EMBL" id="KZ293644">
    <property type="protein sequence ID" value="PBL04034.1"/>
    <property type="molecule type" value="Genomic_DNA"/>
</dbReference>
<protein>
    <submittedName>
        <fullName evidence="1">Uncharacterized protein</fullName>
    </submittedName>
</protein>
<evidence type="ECO:0000313" key="2">
    <source>
        <dbReference type="Proteomes" id="UP000217790"/>
    </source>
</evidence>
<organism evidence="1 2">
    <name type="scientific">Armillaria gallica</name>
    <name type="common">Bulbous honey fungus</name>
    <name type="synonym">Armillaria bulbosa</name>
    <dbReference type="NCBI Taxonomy" id="47427"/>
    <lineage>
        <taxon>Eukaryota</taxon>
        <taxon>Fungi</taxon>
        <taxon>Dikarya</taxon>
        <taxon>Basidiomycota</taxon>
        <taxon>Agaricomycotina</taxon>
        <taxon>Agaricomycetes</taxon>
        <taxon>Agaricomycetidae</taxon>
        <taxon>Agaricales</taxon>
        <taxon>Marasmiineae</taxon>
        <taxon>Physalacriaceae</taxon>
        <taxon>Armillaria</taxon>
    </lineage>
</organism>
<name>A0A2H3EXA1_ARMGA</name>
<sequence length="110" mass="12031">MAARDENANTLSTGLTKLEHDTKEAWNPPFKGCLLPSLHRYEYSKLALHLSERRSNVLVMITQPAPPGRCYSPALLPPASSVLDLVSRSGHASSNNRGVYISLCSLRGAR</sequence>
<accession>A0A2H3EXA1</accession>
<keyword evidence="2" id="KW-1185">Reference proteome</keyword>
<evidence type="ECO:0000313" key="1">
    <source>
        <dbReference type="EMBL" id="PBL04034.1"/>
    </source>
</evidence>
<proteinExistence type="predicted"/>
<gene>
    <name evidence="1" type="ORF">ARMGADRAFT_41397</name>
</gene>
<dbReference type="AlphaFoldDB" id="A0A2H3EXA1"/>
<reference evidence="2" key="1">
    <citation type="journal article" date="2017" name="Nat. Ecol. Evol.">
        <title>Genome expansion and lineage-specific genetic innovations in the forest pathogenic fungi Armillaria.</title>
        <authorList>
            <person name="Sipos G."/>
            <person name="Prasanna A.N."/>
            <person name="Walter M.C."/>
            <person name="O'Connor E."/>
            <person name="Balint B."/>
            <person name="Krizsan K."/>
            <person name="Kiss B."/>
            <person name="Hess J."/>
            <person name="Varga T."/>
            <person name="Slot J."/>
            <person name="Riley R."/>
            <person name="Boka B."/>
            <person name="Rigling D."/>
            <person name="Barry K."/>
            <person name="Lee J."/>
            <person name="Mihaltcheva S."/>
            <person name="LaButti K."/>
            <person name="Lipzen A."/>
            <person name="Waldron R."/>
            <person name="Moloney N.M."/>
            <person name="Sperisen C."/>
            <person name="Kredics L."/>
            <person name="Vagvoelgyi C."/>
            <person name="Patrignani A."/>
            <person name="Fitzpatrick D."/>
            <person name="Nagy I."/>
            <person name="Doyle S."/>
            <person name="Anderson J.B."/>
            <person name="Grigoriev I.V."/>
            <person name="Gueldener U."/>
            <person name="Muensterkoetter M."/>
            <person name="Nagy L.G."/>
        </authorList>
    </citation>
    <scope>NUCLEOTIDE SEQUENCE [LARGE SCALE GENOMIC DNA]</scope>
    <source>
        <strain evidence="2">Ar21-2</strain>
    </source>
</reference>
<dbReference type="OrthoDB" id="191139at2759"/>
<dbReference type="InParanoid" id="A0A2H3EXA1"/>